<dbReference type="Pfam" id="PF00072">
    <property type="entry name" value="Response_reg"/>
    <property type="match status" value="1"/>
</dbReference>
<dbReference type="STRING" id="1513793.SAMN06296036_10968"/>
<dbReference type="OrthoDB" id="5298141at2"/>
<accession>A0A1Y6C0B7</accession>
<dbReference type="PROSITE" id="PS50110">
    <property type="entry name" value="RESPONSE_REGULATORY"/>
    <property type="match status" value="1"/>
</dbReference>
<evidence type="ECO:0000313" key="4">
    <source>
        <dbReference type="Proteomes" id="UP000192907"/>
    </source>
</evidence>
<dbReference type="EMBL" id="FWZT01000009">
    <property type="protein sequence ID" value="SMF29007.1"/>
    <property type="molecule type" value="Genomic_DNA"/>
</dbReference>
<proteinExistence type="predicted"/>
<organism evidence="3 4">
    <name type="scientific">Pseudobacteriovorax antillogorgiicola</name>
    <dbReference type="NCBI Taxonomy" id="1513793"/>
    <lineage>
        <taxon>Bacteria</taxon>
        <taxon>Pseudomonadati</taxon>
        <taxon>Bdellovibrionota</taxon>
        <taxon>Oligoflexia</taxon>
        <taxon>Oligoflexales</taxon>
        <taxon>Pseudobacteriovoracaceae</taxon>
        <taxon>Pseudobacteriovorax</taxon>
    </lineage>
</organism>
<dbReference type="RefSeq" id="WP_132319398.1">
    <property type="nucleotide sequence ID" value="NZ_FWZT01000009.1"/>
</dbReference>
<evidence type="ECO:0000256" key="1">
    <source>
        <dbReference type="PROSITE-ProRule" id="PRU00169"/>
    </source>
</evidence>
<reference evidence="4" key="1">
    <citation type="submission" date="2017-04" db="EMBL/GenBank/DDBJ databases">
        <authorList>
            <person name="Varghese N."/>
            <person name="Submissions S."/>
        </authorList>
    </citation>
    <scope>NUCLEOTIDE SEQUENCE [LARGE SCALE GENOMIC DNA]</scope>
    <source>
        <strain evidence="4">RKEM611</strain>
    </source>
</reference>
<protein>
    <submittedName>
        <fullName evidence="3">CheY chemotaxis protein or a CheY-like REC (Receiver) domain</fullName>
    </submittedName>
</protein>
<dbReference type="SUPFAM" id="SSF52172">
    <property type="entry name" value="CheY-like"/>
    <property type="match status" value="1"/>
</dbReference>
<gene>
    <name evidence="3" type="ORF">SAMN06296036_10968</name>
</gene>
<evidence type="ECO:0000259" key="2">
    <source>
        <dbReference type="PROSITE" id="PS50110"/>
    </source>
</evidence>
<dbReference type="Proteomes" id="UP000192907">
    <property type="component" value="Unassembled WGS sequence"/>
</dbReference>
<dbReference type="CDD" id="cd17546">
    <property type="entry name" value="REC_hyHK_CKI1_RcsC-like"/>
    <property type="match status" value="1"/>
</dbReference>
<dbReference type="Gene3D" id="3.40.50.2300">
    <property type="match status" value="1"/>
</dbReference>
<dbReference type="GO" id="GO:0000160">
    <property type="term" value="P:phosphorelay signal transduction system"/>
    <property type="evidence" value="ECO:0007669"/>
    <property type="project" value="InterPro"/>
</dbReference>
<keyword evidence="4" id="KW-1185">Reference proteome</keyword>
<dbReference type="SMART" id="SM00448">
    <property type="entry name" value="REC"/>
    <property type="match status" value="1"/>
</dbReference>
<sequence>MTQQQTKVLLVDDEEMNVLILKRRLLRKGFIIAQACDGLDAIDCIRERGQPDLVLMDLMMPRMDGWEATRMIKKSHPDVKVIAVSAKVDEDCDLEAKGFDAFCAKPINFQKLALAIERTLESLVA</sequence>
<dbReference type="PANTHER" id="PTHR43228">
    <property type="entry name" value="TWO-COMPONENT RESPONSE REGULATOR"/>
    <property type="match status" value="1"/>
</dbReference>
<feature type="domain" description="Response regulatory" evidence="2">
    <location>
        <begin position="7"/>
        <end position="120"/>
    </location>
</feature>
<dbReference type="InterPro" id="IPR052048">
    <property type="entry name" value="ST_Response_Regulator"/>
</dbReference>
<evidence type="ECO:0000313" key="3">
    <source>
        <dbReference type="EMBL" id="SMF29007.1"/>
    </source>
</evidence>
<name>A0A1Y6C0B7_9BACT</name>
<feature type="modified residue" description="4-aspartylphosphate" evidence="1">
    <location>
        <position position="57"/>
    </location>
</feature>
<dbReference type="InterPro" id="IPR011006">
    <property type="entry name" value="CheY-like_superfamily"/>
</dbReference>
<dbReference type="PANTHER" id="PTHR43228:SF1">
    <property type="entry name" value="TWO-COMPONENT RESPONSE REGULATOR ARR22"/>
    <property type="match status" value="1"/>
</dbReference>
<keyword evidence="1" id="KW-0597">Phosphoprotein</keyword>
<dbReference type="AlphaFoldDB" id="A0A1Y6C0B7"/>
<dbReference type="InterPro" id="IPR001789">
    <property type="entry name" value="Sig_transdc_resp-reg_receiver"/>
</dbReference>